<protein>
    <recommendedName>
        <fullName evidence="4">NAD(+)--protein-arginine ADP-ribosyltransferase</fullName>
    </recommendedName>
</protein>
<evidence type="ECO:0000313" key="2">
    <source>
        <dbReference type="EMBL" id="MTC33326.1"/>
    </source>
</evidence>
<keyword evidence="1" id="KW-0175">Coiled coil</keyword>
<comment type="caution">
    <text evidence="2">The sequence shown here is derived from an EMBL/GenBank/DDBJ whole genome shotgun (WGS) entry which is preliminary data.</text>
</comment>
<name>A0AAW9V6C0_9GAMM</name>
<evidence type="ECO:0000313" key="3">
    <source>
        <dbReference type="Proteomes" id="UP000449944"/>
    </source>
</evidence>
<organism evidence="2 3">
    <name type="scientific">Providencia alcalifaciens</name>
    <dbReference type="NCBI Taxonomy" id="126385"/>
    <lineage>
        <taxon>Bacteria</taxon>
        <taxon>Pseudomonadati</taxon>
        <taxon>Pseudomonadota</taxon>
        <taxon>Gammaproteobacteria</taxon>
        <taxon>Enterobacterales</taxon>
        <taxon>Morganellaceae</taxon>
        <taxon>Providencia</taxon>
    </lineage>
</organism>
<sequence length="404" mass="46734">MSTINTNTQSTQYIQTLSKQALSEKKQTLTNQLKVINNTIESHRKQFRDQQKEIKHIQERVFPKLMKISDQYGSDSMIRIKNKQIREQPSNSFLKKLFFGNRYKSELKIAAEMTESKKSHITASELSHYLNQRIFKYETENNELTQTICSAKKSLPSIKKELTQINDQLEKIQLQEAKTEKITEEKNDFSLIYQSNAGCKAINAQARNVSGSSIHSARLDGKKIIREYERVHGSDIFTKGNKHYIFKLKYYAEKLNSLVETATQNWYTPTMTTEKTYRGQGMTIQGLQTLIQHFNADKNHDHKTVYQVGQFFSTSSRYEIAERFAKPRNNEVKVIFTVMGNSGSDIDVSDGLRFNDNERERLYSPLANFTVANLTRSSAQNNDYTYHITLEEVPLQKGAKLLPY</sequence>
<accession>A0AAW9V6C0</accession>
<dbReference type="AlphaFoldDB" id="A0AAW9V6C0"/>
<evidence type="ECO:0000256" key="1">
    <source>
        <dbReference type="SAM" id="Coils"/>
    </source>
</evidence>
<dbReference type="Proteomes" id="UP000449944">
    <property type="component" value="Unassembled WGS sequence"/>
</dbReference>
<reference evidence="2 3" key="1">
    <citation type="submission" date="2019-10" db="EMBL/GenBank/DDBJ databases">
        <title>Comparative genomic analysis of Providencia.</title>
        <authorList>
            <person name="Yuan C."/>
            <person name="Wei Y."/>
            <person name="Yin Z."/>
        </authorList>
    </citation>
    <scope>NUCLEOTIDE SEQUENCE [LARGE SCALE GENOMIC DNA]</scope>
    <source>
        <strain evidence="3">wls1934</strain>
    </source>
</reference>
<evidence type="ECO:0008006" key="4">
    <source>
        <dbReference type="Google" id="ProtNLM"/>
    </source>
</evidence>
<dbReference type="EMBL" id="WLUB01000005">
    <property type="protein sequence ID" value="MTC33326.1"/>
    <property type="molecule type" value="Genomic_DNA"/>
</dbReference>
<feature type="coiled-coil region" evidence="1">
    <location>
        <begin position="155"/>
        <end position="185"/>
    </location>
</feature>
<proteinExistence type="predicted"/>
<gene>
    <name evidence="2" type="ORF">GKR67_01595</name>
</gene>
<dbReference type="SUPFAM" id="SSF56399">
    <property type="entry name" value="ADP-ribosylation"/>
    <property type="match status" value="1"/>
</dbReference>
<feature type="coiled-coil region" evidence="1">
    <location>
        <begin position="19"/>
        <end position="60"/>
    </location>
</feature>
<dbReference type="Gene3D" id="3.90.176.10">
    <property type="entry name" value="Toxin ADP-ribosyltransferase, Chain A, domain 1"/>
    <property type="match status" value="1"/>
</dbReference>